<dbReference type="RefSeq" id="WP_068224949.1">
    <property type="nucleotide sequence ID" value="NZ_CP139724.1"/>
</dbReference>
<keyword evidence="1" id="KW-1133">Transmembrane helix</keyword>
<evidence type="ECO:0000313" key="2">
    <source>
        <dbReference type="EMBL" id="KYG71878.1"/>
    </source>
</evidence>
<dbReference type="OrthoDB" id="981571at2"/>
<evidence type="ECO:0000256" key="1">
    <source>
        <dbReference type="SAM" id="Phobius"/>
    </source>
</evidence>
<accession>A0A150WZG6</accession>
<name>A0A150WZG6_9BACT</name>
<evidence type="ECO:0000313" key="3">
    <source>
        <dbReference type="Proteomes" id="UP000075606"/>
    </source>
</evidence>
<dbReference type="EMBL" id="LRPC01000031">
    <property type="protein sequence ID" value="KYG71878.1"/>
    <property type="molecule type" value="Genomic_DNA"/>
</dbReference>
<keyword evidence="3" id="KW-1185">Reference proteome</keyword>
<keyword evidence="1" id="KW-0472">Membrane</keyword>
<dbReference type="AlphaFoldDB" id="A0A150WZG6"/>
<protein>
    <submittedName>
        <fullName evidence="2">Uncharacterized protein</fullName>
    </submittedName>
</protein>
<proteinExistence type="predicted"/>
<organism evidence="2 3">
    <name type="scientific">Roseivirga spongicola</name>
    <dbReference type="NCBI Taxonomy" id="333140"/>
    <lineage>
        <taxon>Bacteria</taxon>
        <taxon>Pseudomonadati</taxon>
        <taxon>Bacteroidota</taxon>
        <taxon>Cytophagia</taxon>
        <taxon>Cytophagales</taxon>
        <taxon>Roseivirgaceae</taxon>
        <taxon>Roseivirga</taxon>
    </lineage>
</organism>
<sequence length="147" mass="16775">MDYRENKNWVNMLAAIIVPAVYFFFIFQDSPQEGLNTDELLKFWGKQMMVYILVAIGVRIGIEILYAIIYSAITKEAVPKTDERDRLIELKSKNISQIIFIFGIIAGMGALAMEKSVNSFFLAFLIGGVISELVENTIQLVYYKRGF</sequence>
<feature type="transmembrane region" description="Helical" evidence="1">
    <location>
        <begin position="9"/>
        <end position="28"/>
    </location>
</feature>
<gene>
    <name evidence="2" type="ORF">AWW68_17835</name>
</gene>
<reference evidence="2 3" key="1">
    <citation type="submission" date="2016-01" db="EMBL/GenBank/DDBJ databases">
        <title>Genome sequencing of Roseivirga spongicola UST030701-084.</title>
        <authorList>
            <person name="Selvaratnam C."/>
            <person name="Thevarajoo S."/>
            <person name="Goh K.M."/>
            <person name="Ee R."/>
            <person name="Chan K.-G."/>
            <person name="Chong C.S."/>
        </authorList>
    </citation>
    <scope>NUCLEOTIDE SEQUENCE [LARGE SCALE GENOMIC DNA]</scope>
    <source>
        <strain evidence="2 3">UST030701-084</strain>
    </source>
</reference>
<keyword evidence="1" id="KW-0812">Transmembrane</keyword>
<dbReference type="STRING" id="333140.AWW68_17835"/>
<comment type="caution">
    <text evidence="2">The sequence shown here is derived from an EMBL/GenBank/DDBJ whole genome shotgun (WGS) entry which is preliminary data.</text>
</comment>
<feature type="transmembrane region" description="Helical" evidence="1">
    <location>
        <begin position="48"/>
        <end position="73"/>
    </location>
</feature>
<dbReference type="Proteomes" id="UP000075606">
    <property type="component" value="Unassembled WGS sequence"/>
</dbReference>
<feature type="transmembrane region" description="Helical" evidence="1">
    <location>
        <begin position="94"/>
        <end position="113"/>
    </location>
</feature>
<feature type="transmembrane region" description="Helical" evidence="1">
    <location>
        <begin position="119"/>
        <end position="143"/>
    </location>
</feature>